<gene>
    <name evidence="1" type="ORF">HPB51_029796</name>
</gene>
<reference evidence="1" key="1">
    <citation type="journal article" date="2020" name="Cell">
        <title>Large-Scale Comparative Analyses of Tick Genomes Elucidate Their Genetic Diversity and Vector Capacities.</title>
        <authorList>
            <consortium name="Tick Genome and Microbiome Consortium (TIGMIC)"/>
            <person name="Jia N."/>
            <person name="Wang J."/>
            <person name="Shi W."/>
            <person name="Du L."/>
            <person name="Sun Y."/>
            <person name="Zhan W."/>
            <person name="Jiang J.F."/>
            <person name="Wang Q."/>
            <person name="Zhang B."/>
            <person name="Ji P."/>
            <person name="Bell-Sakyi L."/>
            <person name="Cui X.M."/>
            <person name="Yuan T.T."/>
            <person name="Jiang B.G."/>
            <person name="Yang W.F."/>
            <person name="Lam T.T."/>
            <person name="Chang Q.C."/>
            <person name="Ding S.J."/>
            <person name="Wang X.J."/>
            <person name="Zhu J.G."/>
            <person name="Ruan X.D."/>
            <person name="Zhao L."/>
            <person name="Wei J.T."/>
            <person name="Ye R.Z."/>
            <person name="Que T.C."/>
            <person name="Du C.H."/>
            <person name="Zhou Y.H."/>
            <person name="Cheng J.X."/>
            <person name="Dai P.F."/>
            <person name="Guo W.B."/>
            <person name="Han X.H."/>
            <person name="Huang E.J."/>
            <person name="Li L.F."/>
            <person name="Wei W."/>
            <person name="Gao Y.C."/>
            <person name="Liu J.Z."/>
            <person name="Shao H.Z."/>
            <person name="Wang X."/>
            <person name="Wang C.C."/>
            <person name="Yang T.C."/>
            <person name="Huo Q.B."/>
            <person name="Li W."/>
            <person name="Chen H.Y."/>
            <person name="Chen S.E."/>
            <person name="Zhou L.G."/>
            <person name="Ni X.B."/>
            <person name="Tian J.H."/>
            <person name="Sheng Y."/>
            <person name="Liu T."/>
            <person name="Pan Y.S."/>
            <person name="Xia L.Y."/>
            <person name="Li J."/>
            <person name="Zhao F."/>
            <person name="Cao W.C."/>
        </authorList>
    </citation>
    <scope>NUCLEOTIDE SEQUENCE</scope>
    <source>
        <strain evidence="1">Rmic-2018</strain>
    </source>
</reference>
<dbReference type="AlphaFoldDB" id="A0A9J6CTC8"/>
<keyword evidence="2" id="KW-1185">Reference proteome</keyword>
<dbReference type="Gene3D" id="3.40.525.10">
    <property type="entry name" value="CRAL-TRIO lipid binding domain"/>
    <property type="match status" value="1"/>
</dbReference>
<accession>A0A9J6CTC8</accession>
<protein>
    <submittedName>
        <fullName evidence="1">Uncharacterized protein</fullName>
    </submittedName>
</protein>
<evidence type="ECO:0000313" key="2">
    <source>
        <dbReference type="Proteomes" id="UP000821866"/>
    </source>
</evidence>
<dbReference type="Proteomes" id="UP000821866">
    <property type="component" value="Unassembled WGS sequence"/>
</dbReference>
<evidence type="ECO:0000313" key="1">
    <source>
        <dbReference type="EMBL" id="KAH7931596.1"/>
    </source>
</evidence>
<comment type="caution">
    <text evidence="1">The sequence shown here is derived from an EMBL/GenBank/DDBJ whole genome shotgun (WGS) entry which is preliminary data.</text>
</comment>
<dbReference type="SUPFAM" id="SSF52087">
    <property type="entry name" value="CRAL/TRIO domain"/>
    <property type="match status" value="1"/>
</dbReference>
<name>A0A9J6CTC8_RHIMP</name>
<dbReference type="Gene3D" id="1.20.5.1200">
    <property type="entry name" value="Alpha-tocopherol transfer"/>
    <property type="match status" value="1"/>
</dbReference>
<dbReference type="EMBL" id="JABSTU010006895">
    <property type="protein sequence ID" value="KAH7931596.1"/>
    <property type="molecule type" value="Genomic_DNA"/>
</dbReference>
<dbReference type="InterPro" id="IPR036865">
    <property type="entry name" value="CRAL-TRIO_dom_sf"/>
</dbReference>
<organism evidence="1 2">
    <name type="scientific">Rhipicephalus microplus</name>
    <name type="common">Cattle tick</name>
    <name type="synonym">Boophilus microplus</name>
    <dbReference type="NCBI Taxonomy" id="6941"/>
    <lineage>
        <taxon>Eukaryota</taxon>
        <taxon>Metazoa</taxon>
        <taxon>Ecdysozoa</taxon>
        <taxon>Arthropoda</taxon>
        <taxon>Chelicerata</taxon>
        <taxon>Arachnida</taxon>
        <taxon>Acari</taxon>
        <taxon>Parasitiformes</taxon>
        <taxon>Ixodida</taxon>
        <taxon>Ixodoidea</taxon>
        <taxon>Ixodidae</taxon>
        <taxon>Rhipicephalinae</taxon>
        <taxon>Rhipicephalus</taxon>
        <taxon>Boophilus</taxon>
    </lineage>
</organism>
<proteinExistence type="predicted"/>
<reference evidence="1" key="2">
    <citation type="submission" date="2021-09" db="EMBL/GenBank/DDBJ databases">
        <authorList>
            <person name="Jia N."/>
            <person name="Wang J."/>
            <person name="Shi W."/>
            <person name="Du L."/>
            <person name="Sun Y."/>
            <person name="Zhan W."/>
            <person name="Jiang J."/>
            <person name="Wang Q."/>
            <person name="Zhang B."/>
            <person name="Ji P."/>
            <person name="Sakyi L.B."/>
            <person name="Cui X."/>
            <person name="Yuan T."/>
            <person name="Jiang B."/>
            <person name="Yang W."/>
            <person name="Lam T.T.-Y."/>
            <person name="Chang Q."/>
            <person name="Ding S."/>
            <person name="Wang X."/>
            <person name="Zhu J."/>
            <person name="Ruan X."/>
            <person name="Zhao L."/>
            <person name="Wei J."/>
            <person name="Que T."/>
            <person name="Du C."/>
            <person name="Cheng J."/>
            <person name="Dai P."/>
            <person name="Han X."/>
            <person name="Huang E."/>
            <person name="Gao Y."/>
            <person name="Liu J."/>
            <person name="Shao H."/>
            <person name="Ye R."/>
            <person name="Li L."/>
            <person name="Wei W."/>
            <person name="Wang X."/>
            <person name="Wang C."/>
            <person name="Huo Q."/>
            <person name="Li W."/>
            <person name="Guo W."/>
            <person name="Chen H."/>
            <person name="Chen S."/>
            <person name="Zhou L."/>
            <person name="Zhou L."/>
            <person name="Ni X."/>
            <person name="Tian J."/>
            <person name="Zhou Y."/>
            <person name="Sheng Y."/>
            <person name="Liu T."/>
            <person name="Pan Y."/>
            <person name="Xia L."/>
            <person name="Li J."/>
            <person name="Zhao F."/>
            <person name="Cao W."/>
        </authorList>
    </citation>
    <scope>NUCLEOTIDE SEQUENCE</scope>
    <source>
        <strain evidence="1">Rmic-2018</strain>
        <tissue evidence="1">Larvae</tissue>
    </source>
</reference>
<sequence>MRPVQFPVTVAVHLHGTNTKALHKRFPAKILPKEFGGTRGAFDASVCYEWLKAKEAAFAEDFEYGYVDD</sequence>